<dbReference type="GO" id="GO:0000978">
    <property type="term" value="F:RNA polymerase II cis-regulatory region sequence-specific DNA binding"/>
    <property type="evidence" value="ECO:0007669"/>
    <property type="project" value="TreeGrafter"/>
</dbReference>
<dbReference type="PROSITE" id="PS50071">
    <property type="entry name" value="HOMEOBOX_2"/>
    <property type="match status" value="1"/>
</dbReference>
<feature type="region of interest" description="Disordered" evidence="7">
    <location>
        <begin position="334"/>
        <end position="397"/>
    </location>
</feature>
<dbReference type="FunFam" id="1.10.10.60:FF:000081">
    <property type="entry name" value="Empty spiracles homeobox 2"/>
    <property type="match status" value="1"/>
</dbReference>
<name>A0A8S4A0S4_9EUPU</name>
<dbReference type="CDD" id="cd00086">
    <property type="entry name" value="homeodomain"/>
    <property type="match status" value="1"/>
</dbReference>
<keyword evidence="10" id="KW-1185">Reference proteome</keyword>
<feature type="domain" description="Homeobox" evidence="8">
    <location>
        <begin position="280"/>
        <end position="340"/>
    </location>
</feature>
<feature type="compositionally biased region" description="Low complexity" evidence="7">
    <location>
        <begin position="30"/>
        <end position="43"/>
    </location>
</feature>
<evidence type="ECO:0000256" key="4">
    <source>
        <dbReference type="ARBA" id="ARBA00023242"/>
    </source>
</evidence>
<accession>A0A8S4A0S4</accession>
<evidence type="ECO:0000256" key="5">
    <source>
        <dbReference type="PROSITE-ProRule" id="PRU00108"/>
    </source>
</evidence>
<evidence type="ECO:0000256" key="6">
    <source>
        <dbReference type="RuleBase" id="RU000682"/>
    </source>
</evidence>
<evidence type="ECO:0000313" key="9">
    <source>
        <dbReference type="EMBL" id="CAG5133575.1"/>
    </source>
</evidence>
<evidence type="ECO:0000256" key="2">
    <source>
        <dbReference type="ARBA" id="ARBA00023125"/>
    </source>
</evidence>
<keyword evidence="4 5" id="KW-0539">Nucleus</keyword>
<dbReference type="InterPro" id="IPR050877">
    <property type="entry name" value="EMX-VAX-Noto_Homeobox_TFs"/>
</dbReference>
<proteinExistence type="predicted"/>
<dbReference type="Gene3D" id="1.10.10.60">
    <property type="entry name" value="Homeodomain-like"/>
    <property type="match status" value="1"/>
</dbReference>
<dbReference type="EMBL" id="CAJHNH020006323">
    <property type="protein sequence ID" value="CAG5133575.1"/>
    <property type="molecule type" value="Genomic_DNA"/>
</dbReference>
<keyword evidence="2 5" id="KW-0238">DNA-binding</keyword>
<keyword evidence="3 5" id="KW-0371">Homeobox</keyword>
<feature type="compositionally biased region" description="Acidic residues" evidence="7">
    <location>
        <begin position="376"/>
        <end position="397"/>
    </location>
</feature>
<dbReference type="PANTHER" id="PTHR24339">
    <property type="entry name" value="HOMEOBOX PROTEIN EMX-RELATED"/>
    <property type="match status" value="1"/>
</dbReference>
<evidence type="ECO:0000256" key="1">
    <source>
        <dbReference type="ARBA" id="ARBA00004123"/>
    </source>
</evidence>
<dbReference type="GO" id="GO:0005634">
    <property type="term" value="C:nucleus"/>
    <property type="evidence" value="ECO:0007669"/>
    <property type="project" value="UniProtKB-SubCell"/>
</dbReference>
<feature type="compositionally biased region" description="Basic and acidic residues" evidence="7">
    <location>
        <begin position="57"/>
        <end position="91"/>
    </location>
</feature>
<evidence type="ECO:0000313" key="10">
    <source>
        <dbReference type="Proteomes" id="UP000678393"/>
    </source>
</evidence>
<dbReference type="InterPro" id="IPR001356">
    <property type="entry name" value="HD"/>
</dbReference>
<organism evidence="9 10">
    <name type="scientific">Candidula unifasciata</name>
    <dbReference type="NCBI Taxonomy" id="100452"/>
    <lineage>
        <taxon>Eukaryota</taxon>
        <taxon>Metazoa</taxon>
        <taxon>Spiralia</taxon>
        <taxon>Lophotrochozoa</taxon>
        <taxon>Mollusca</taxon>
        <taxon>Gastropoda</taxon>
        <taxon>Heterobranchia</taxon>
        <taxon>Euthyneura</taxon>
        <taxon>Panpulmonata</taxon>
        <taxon>Eupulmonata</taxon>
        <taxon>Stylommatophora</taxon>
        <taxon>Helicina</taxon>
        <taxon>Helicoidea</taxon>
        <taxon>Geomitridae</taxon>
        <taxon>Candidula</taxon>
    </lineage>
</organism>
<dbReference type="PROSITE" id="PS00027">
    <property type="entry name" value="HOMEOBOX_1"/>
    <property type="match status" value="1"/>
</dbReference>
<dbReference type="Proteomes" id="UP000678393">
    <property type="component" value="Unassembled WGS sequence"/>
</dbReference>
<comment type="subcellular location">
    <subcellularLocation>
        <location evidence="1 5 6">Nucleus</location>
    </subcellularLocation>
</comment>
<gene>
    <name evidence="9" type="ORF">CUNI_LOCUS19133</name>
</gene>
<evidence type="ECO:0000259" key="8">
    <source>
        <dbReference type="PROSITE" id="PS50071"/>
    </source>
</evidence>
<evidence type="ECO:0000256" key="3">
    <source>
        <dbReference type="ARBA" id="ARBA00023155"/>
    </source>
</evidence>
<protein>
    <recommendedName>
        <fullName evidence="8">Homeobox domain-containing protein</fullName>
    </recommendedName>
</protein>
<dbReference type="InterPro" id="IPR017970">
    <property type="entry name" value="Homeobox_CS"/>
</dbReference>
<dbReference type="Pfam" id="PF00046">
    <property type="entry name" value="Homeodomain"/>
    <property type="match status" value="1"/>
</dbReference>
<feature type="DNA-binding region" description="Homeobox" evidence="5">
    <location>
        <begin position="282"/>
        <end position="341"/>
    </location>
</feature>
<dbReference type="PANTHER" id="PTHR24339:SF28">
    <property type="entry name" value="E5-RELATED"/>
    <property type="match status" value="1"/>
</dbReference>
<reference evidence="9" key="1">
    <citation type="submission" date="2021-04" db="EMBL/GenBank/DDBJ databases">
        <authorList>
            <consortium name="Molecular Ecology Group"/>
        </authorList>
    </citation>
    <scope>NUCLEOTIDE SEQUENCE</scope>
</reference>
<feature type="compositionally biased region" description="Basic and acidic residues" evidence="7">
    <location>
        <begin position="157"/>
        <end position="166"/>
    </location>
</feature>
<feature type="region of interest" description="Disordered" evidence="7">
    <location>
        <begin position="116"/>
        <end position="166"/>
    </location>
</feature>
<dbReference type="SMART" id="SM00389">
    <property type="entry name" value="HOX"/>
    <property type="match status" value="1"/>
</dbReference>
<feature type="compositionally biased region" description="Basic and acidic residues" evidence="7">
    <location>
        <begin position="116"/>
        <end position="135"/>
    </location>
</feature>
<feature type="region of interest" description="Disordered" evidence="7">
    <location>
        <begin position="27"/>
        <end position="91"/>
    </location>
</feature>
<dbReference type="OrthoDB" id="6159439at2759"/>
<sequence>MAAAVAVMATTTTPAVTKRHGFSIESLIGTSDSTPSTASTVSTPPRPFPMRPVLTRELVREDRHTDRGRTERLEHSDKDVEDFREKEYSNREKELDVLRDREILFDSMRDRDFRDMRDRERSRDRVMRDARDTRDGCGSSPHLQRHSLRSTSPPSPRTDKSLTPETENRLSMWPGEEFKHLLDNIHNGQLDAAGLYQPLRVCNRTLASMGSMHGPGSSPNALGVAMSHHFSHLPINPLLYNLPRDLTHPPHPLLTPRYPSFMHPRYPIGPPPGLLFHPYRKPKRNRTAFSPSQLLQLEQAFEKNHYVVGQERKALAAKLQLTETQVKVWFQNRRTKHKRMKAEEDGGSSGSQVEGQDGDDGKAGDGGEFSGYSDHNEEDEQCSEEEEEEELSVTEDC</sequence>
<dbReference type="GO" id="GO:0000981">
    <property type="term" value="F:DNA-binding transcription factor activity, RNA polymerase II-specific"/>
    <property type="evidence" value="ECO:0007669"/>
    <property type="project" value="InterPro"/>
</dbReference>
<dbReference type="GO" id="GO:0007420">
    <property type="term" value="P:brain development"/>
    <property type="evidence" value="ECO:0007669"/>
    <property type="project" value="TreeGrafter"/>
</dbReference>
<dbReference type="AlphaFoldDB" id="A0A8S4A0S4"/>
<comment type="caution">
    <text evidence="9">The sequence shown here is derived from an EMBL/GenBank/DDBJ whole genome shotgun (WGS) entry which is preliminary data.</text>
</comment>
<dbReference type="SUPFAM" id="SSF46689">
    <property type="entry name" value="Homeodomain-like"/>
    <property type="match status" value="1"/>
</dbReference>
<dbReference type="GO" id="GO:0030182">
    <property type="term" value="P:neuron differentiation"/>
    <property type="evidence" value="ECO:0007669"/>
    <property type="project" value="TreeGrafter"/>
</dbReference>
<evidence type="ECO:0000256" key="7">
    <source>
        <dbReference type="SAM" id="MobiDB-lite"/>
    </source>
</evidence>
<dbReference type="InterPro" id="IPR009057">
    <property type="entry name" value="Homeodomain-like_sf"/>
</dbReference>